<dbReference type="EMBL" id="SRLH01000004">
    <property type="protein sequence ID" value="TGD58198.1"/>
    <property type="molecule type" value="Genomic_DNA"/>
</dbReference>
<dbReference type="PROSITE" id="PS50853">
    <property type="entry name" value="FN3"/>
    <property type="match status" value="1"/>
</dbReference>
<dbReference type="RefSeq" id="WP_135526368.1">
    <property type="nucleotide sequence ID" value="NZ_SRLH01000004.1"/>
</dbReference>
<protein>
    <submittedName>
        <fullName evidence="4">T9SS type A sorting domain-containing protein</fullName>
    </submittedName>
</protein>
<evidence type="ECO:0000259" key="3">
    <source>
        <dbReference type="PROSITE" id="PS50853"/>
    </source>
</evidence>
<evidence type="ECO:0000313" key="5">
    <source>
        <dbReference type="Proteomes" id="UP000297407"/>
    </source>
</evidence>
<dbReference type="InterPro" id="IPR036116">
    <property type="entry name" value="FN3_sf"/>
</dbReference>
<keyword evidence="1 2" id="KW-0732">Signal</keyword>
<accession>A0A4Z0LAS0</accession>
<dbReference type="Proteomes" id="UP000297407">
    <property type="component" value="Unassembled WGS sequence"/>
</dbReference>
<dbReference type="InterPro" id="IPR026444">
    <property type="entry name" value="Secre_tail"/>
</dbReference>
<feature type="chain" id="PRO_5021492945" evidence="2">
    <location>
        <begin position="21"/>
        <end position="813"/>
    </location>
</feature>
<feature type="domain" description="Fibronectin type-III" evidence="3">
    <location>
        <begin position="337"/>
        <end position="449"/>
    </location>
</feature>
<dbReference type="InterPro" id="IPR056600">
    <property type="entry name" value="GBD_T9SS_assoc"/>
</dbReference>
<feature type="signal peptide" evidence="2">
    <location>
        <begin position="1"/>
        <end position="20"/>
    </location>
</feature>
<dbReference type="InterPro" id="IPR013783">
    <property type="entry name" value="Ig-like_fold"/>
</dbReference>
<dbReference type="AlphaFoldDB" id="A0A4Z0LAS0"/>
<dbReference type="SMART" id="SM00060">
    <property type="entry name" value="FN3"/>
    <property type="match status" value="1"/>
</dbReference>
<organism evidence="4 5">
    <name type="scientific">Flavobacterium humi</name>
    <dbReference type="NCBI Taxonomy" id="2562683"/>
    <lineage>
        <taxon>Bacteria</taxon>
        <taxon>Pseudomonadati</taxon>
        <taxon>Bacteroidota</taxon>
        <taxon>Flavobacteriia</taxon>
        <taxon>Flavobacteriales</taxon>
        <taxon>Flavobacteriaceae</taxon>
        <taxon>Flavobacterium</taxon>
    </lineage>
</organism>
<dbReference type="Gene3D" id="2.60.40.10">
    <property type="entry name" value="Immunoglobulins"/>
    <property type="match status" value="1"/>
</dbReference>
<name>A0A4Z0LAS0_9FLAO</name>
<sequence length="813" mass="83299">MKKITLLIAFLTVIVTGSYAQSVATYSFAAGTSGVLDPMAGSTQLVASGSDDTVSAVTNIGFTFNYGGTDYTQFSVSANGLIRLGSVAAVASGTANYTNSAANANTNAPVIMPYWDDLATGSAAGGGKVHSILTGTAPNQKLIIEWFVTVPRGTATAANAKFQCVLEETTNTITFVYGSGMVVNTANAGASIGLCTATAVFNTVTVASNTNTTSTFVTGNTAAIPAGTTYTFSSPVPCTGTPSAGTVAPANLALCNGSLPGNIVASGFSTGVSGLNFQWEESTDNFVTPVNAVGGSGATTAIYTPPAYNGTPKQYRLKITCSNSGLIGYSSVCTIVNPSNPAVQATTLASGTATLTTIPLSWVAGNGGRRVVYFSNSAVTDPVNGNGPALTAAAAYTGSGQQIVYDGTGTSVTVTGLTPGTTYYVKVYEYLRCGSGPYDFYYNVSTGTNALTVATATPPANDNFASASAIACGNIYTGDTTNASLDEDNAPDGFGADMDARNVWYSFTGTGAPQTVTLNLCGSAYDSSVLVYTGTSGNLTLIAGNDDDATCGASPLNTRSRVSFNSNGTTTYYIAIEGFNTGSYGAYNMDVTCAVINPPAVPNQTCATALAVNVDGTDTLSDNSYGTINPVQPSCDTFGSIQDVWFSFVAPSSGAVNCLITNGTMTSSNFAVYSGTCAGLTEVGGTCNSNLTAPTTEALTGLTVGNTYYVQVWSNAAEQGTFTLKLTDTALNNESFDTTGFMVYPNPVKDVLNLSYTKGISNVSVHNLLGQTVISKNNIGTQSKIDMSNLASGTYLVKVTVDNLVKTIKIVKE</sequence>
<reference evidence="4 5" key="1">
    <citation type="submission" date="2019-04" db="EMBL/GenBank/DDBJ databases">
        <title>Flavobacterium sp. strain DS2-A Genome sequencing and assembly.</title>
        <authorList>
            <person name="Kim I."/>
        </authorList>
    </citation>
    <scope>NUCLEOTIDE SEQUENCE [LARGE SCALE GENOMIC DNA]</scope>
    <source>
        <strain evidence="4 5">DS2-A</strain>
    </source>
</reference>
<dbReference type="CDD" id="cd00063">
    <property type="entry name" value="FN3"/>
    <property type="match status" value="1"/>
</dbReference>
<dbReference type="Pfam" id="PF18962">
    <property type="entry name" value="Por_Secre_tail"/>
    <property type="match status" value="1"/>
</dbReference>
<evidence type="ECO:0000256" key="1">
    <source>
        <dbReference type="ARBA" id="ARBA00022729"/>
    </source>
</evidence>
<dbReference type="InterPro" id="IPR003961">
    <property type="entry name" value="FN3_dom"/>
</dbReference>
<evidence type="ECO:0000256" key="2">
    <source>
        <dbReference type="SAM" id="SignalP"/>
    </source>
</evidence>
<dbReference type="Gene3D" id="2.60.120.380">
    <property type="match status" value="2"/>
</dbReference>
<proteinExistence type="predicted"/>
<dbReference type="OrthoDB" id="1412023at2"/>
<dbReference type="NCBIfam" id="TIGR04183">
    <property type="entry name" value="Por_Secre_tail"/>
    <property type="match status" value="1"/>
</dbReference>
<comment type="caution">
    <text evidence="4">The sequence shown here is derived from an EMBL/GenBank/DDBJ whole genome shotgun (WGS) entry which is preliminary data.</text>
</comment>
<keyword evidence="5" id="KW-1185">Reference proteome</keyword>
<dbReference type="Pfam" id="PF23759">
    <property type="entry name" value="GBD_T9SS_assoc"/>
    <property type="match status" value="1"/>
</dbReference>
<evidence type="ECO:0000313" key="4">
    <source>
        <dbReference type="EMBL" id="TGD58198.1"/>
    </source>
</evidence>
<gene>
    <name evidence="4" type="ORF">E4635_09330</name>
</gene>
<dbReference type="SUPFAM" id="SSF49265">
    <property type="entry name" value="Fibronectin type III"/>
    <property type="match status" value="1"/>
</dbReference>